<keyword evidence="6" id="KW-0805">Transcription regulation</keyword>
<reference evidence="15" key="1">
    <citation type="submission" date="2025-08" db="UniProtKB">
        <authorList>
            <consortium name="RefSeq"/>
        </authorList>
    </citation>
    <scope>IDENTIFICATION</scope>
</reference>
<evidence type="ECO:0000256" key="7">
    <source>
        <dbReference type="ARBA" id="ARBA00023054"/>
    </source>
</evidence>
<keyword evidence="11" id="KW-0131">Cell cycle</keyword>
<dbReference type="GO" id="GO:0043565">
    <property type="term" value="F:sequence-specific DNA binding"/>
    <property type="evidence" value="ECO:0007669"/>
    <property type="project" value="InterPro"/>
</dbReference>
<keyword evidence="8 12" id="KW-0238">DNA-binding</keyword>
<evidence type="ECO:0000256" key="3">
    <source>
        <dbReference type="ARBA" id="ARBA00022723"/>
    </source>
</evidence>
<dbReference type="GeneID" id="112056341"/>
<keyword evidence="10" id="KW-0539">Nucleus</keyword>
<comment type="subcellular location">
    <subcellularLocation>
        <location evidence="1">Nucleus</location>
        <location evidence="1">Nucleoplasm</location>
    </subcellularLocation>
</comment>
<dbReference type="GO" id="GO:0005654">
    <property type="term" value="C:nucleoplasm"/>
    <property type="evidence" value="ECO:0007669"/>
    <property type="project" value="UniProtKB-SubCell"/>
</dbReference>
<dbReference type="KEGG" id="bany:112056341"/>
<name>A0A6J1P4F1_BICAN</name>
<dbReference type="InterPro" id="IPR026516">
    <property type="entry name" value="THAP1/10"/>
</dbReference>
<evidence type="ECO:0000259" key="13">
    <source>
        <dbReference type="PROSITE" id="PS50950"/>
    </source>
</evidence>
<evidence type="ECO:0000256" key="12">
    <source>
        <dbReference type="PROSITE-ProRule" id="PRU00309"/>
    </source>
</evidence>
<evidence type="ECO:0000256" key="2">
    <source>
        <dbReference type="ARBA" id="ARBA00006177"/>
    </source>
</evidence>
<feature type="domain" description="THAP-type" evidence="13">
    <location>
        <begin position="1"/>
        <end position="79"/>
    </location>
</feature>
<evidence type="ECO:0000256" key="5">
    <source>
        <dbReference type="ARBA" id="ARBA00022833"/>
    </source>
</evidence>
<keyword evidence="7" id="KW-0175">Coiled coil</keyword>
<sequence length="209" mass="24058">MTYCTVPKCREVGVHRFPKNEKILKRWLQALCREKSSITVNSRLCGKHFLESDYETYSKYTGFPNLRKVLKKEAVPSIFPWCPHLISDQPTDREQRPRHSDIRKKPCLDSEISIQSVDRLPGVSGVKPEYNVSHNLDVSQEILNHSDSPVNESDIKNKSTRSVGTQTLSILKLFPTDVLFFDSGKSKILVWGRLEPHEVLSRKKCKKVH</sequence>
<evidence type="ECO:0000256" key="9">
    <source>
        <dbReference type="ARBA" id="ARBA00023163"/>
    </source>
</evidence>
<dbReference type="SUPFAM" id="SSF57716">
    <property type="entry name" value="Glucocorticoid receptor-like (DNA-binding domain)"/>
    <property type="match status" value="1"/>
</dbReference>
<keyword evidence="9" id="KW-0804">Transcription</keyword>
<dbReference type="Pfam" id="PF05485">
    <property type="entry name" value="THAP"/>
    <property type="match status" value="1"/>
</dbReference>
<dbReference type="PANTHER" id="PTHR46600">
    <property type="entry name" value="THAP DOMAIN-CONTAINING"/>
    <property type="match status" value="1"/>
</dbReference>
<dbReference type="InterPro" id="IPR038441">
    <property type="entry name" value="THAP_Znf_sf"/>
</dbReference>
<accession>A0A6J1P4F1</accession>
<keyword evidence="3" id="KW-0479">Metal-binding</keyword>
<dbReference type="RefSeq" id="XP_023952526.1">
    <property type="nucleotide sequence ID" value="XM_024096758.2"/>
</dbReference>
<evidence type="ECO:0000256" key="1">
    <source>
        <dbReference type="ARBA" id="ARBA00004642"/>
    </source>
</evidence>
<evidence type="ECO:0000256" key="11">
    <source>
        <dbReference type="ARBA" id="ARBA00023306"/>
    </source>
</evidence>
<evidence type="ECO:0000313" key="14">
    <source>
        <dbReference type="Proteomes" id="UP001652582"/>
    </source>
</evidence>
<dbReference type="Gene3D" id="6.20.210.20">
    <property type="entry name" value="THAP domain"/>
    <property type="match status" value="1"/>
</dbReference>
<dbReference type="InterPro" id="IPR006612">
    <property type="entry name" value="THAP_Znf"/>
</dbReference>
<evidence type="ECO:0000256" key="4">
    <source>
        <dbReference type="ARBA" id="ARBA00022771"/>
    </source>
</evidence>
<dbReference type="OrthoDB" id="6866920at2759"/>
<proteinExistence type="inferred from homology"/>
<protein>
    <submittedName>
        <fullName evidence="15">Uncharacterized protein LOC112056341</fullName>
    </submittedName>
</protein>
<keyword evidence="5" id="KW-0862">Zinc</keyword>
<dbReference type="Proteomes" id="UP001652582">
    <property type="component" value="Chromosome 5"/>
</dbReference>
<evidence type="ECO:0000256" key="6">
    <source>
        <dbReference type="ARBA" id="ARBA00023015"/>
    </source>
</evidence>
<dbReference type="PROSITE" id="PS50950">
    <property type="entry name" value="ZF_THAP"/>
    <property type="match status" value="1"/>
</dbReference>
<dbReference type="PANTHER" id="PTHR46600:SF1">
    <property type="entry name" value="THAP DOMAIN-CONTAINING PROTEIN 1"/>
    <property type="match status" value="1"/>
</dbReference>
<dbReference type="SMART" id="SM00692">
    <property type="entry name" value="DM3"/>
    <property type="match status" value="1"/>
</dbReference>
<evidence type="ECO:0000313" key="15">
    <source>
        <dbReference type="RefSeq" id="XP_023952526.1"/>
    </source>
</evidence>
<keyword evidence="4 12" id="KW-0863">Zinc-finger</keyword>
<gene>
    <name evidence="15" type="primary">LOC112056341</name>
</gene>
<comment type="similarity">
    <text evidence="2">Belongs to the THAP1 family.</text>
</comment>
<evidence type="ECO:0000256" key="10">
    <source>
        <dbReference type="ARBA" id="ARBA00023242"/>
    </source>
</evidence>
<dbReference type="SMART" id="SM00980">
    <property type="entry name" value="THAP"/>
    <property type="match status" value="1"/>
</dbReference>
<dbReference type="GO" id="GO:0008270">
    <property type="term" value="F:zinc ion binding"/>
    <property type="evidence" value="ECO:0007669"/>
    <property type="project" value="UniProtKB-KW"/>
</dbReference>
<keyword evidence="14" id="KW-1185">Reference proteome</keyword>
<organism evidence="14 15">
    <name type="scientific">Bicyclus anynana</name>
    <name type="common">Squinting bush brown butterfly</name>
    <dbReference type="NCBI Taxonomy" id="110368"/>
    <lineage>
        <taxon>Eukaryota</taxon>
        <taxon>Metazoa</taxon>
        <taxon>Ecdysozoa</taxon>
        <taxon>Arthropoda</taxon>
        <taxon>Hexapoda</taxon>
        <taxon>Insecta</taxon>
        <taxon>Pterygota</taxon>
        <taxon>Neoptera</taxon>
        <taxon>Endopterygota</taxon>
        <taxon>Lepidoptera</taxon>
        <taxon>Glossata</taxon>
        <taxon>Ditrysia</taxon>
        <taxon>Papilionoidea</taxon>
        <taxon>Nymphalidae</taxon>
        <taxon>Satyrinae</taxon>
        <taxon>Satyrini</taxon>
        <taxon>Mycalesina</taxon>
        <taxon>Bicyclus</taxon>
    </lineage>
</organism>
<dbReference type="AlphaFoldDB" id="A0A6J1P4F1"/>
<evidence type="ECO:0000256" key="8">
    <source>
        <dbReference type="ARBA" id="ARBA00023125"/>
    </source>
</evidence>